<comment type="caution">
    <text evidence="3">The sequence shown here is derived from an EMBL/GenBank/DDBJ whole genome shotgun (WGS) entry which is preliminary data.</text>
</comment>
<dbReference type="InterPro" id="IPR050807">
    <property type="entry name" value="TransReg_Diox_bact_type"/>
</dbReference>
<dbReference type="InterPro" id="IPR010982">
    <property type="entry name" value="Lambda_DNA-bd_dom_sf"/>
</dbReference>
<dbReference type="InterPro" id="IPR014710">
    <property type="entry name" value="RmlC-like_jellyroll"/>
</dbReference>
<evidence type="ECO:0000256" key="1">
    <source>
        <dbReference type="ARBA" id="ARBA00023125"/>
    </source>
</evidence>
<protein>
    <recommendedName>
        <fullName evidence="2">HTH cro/C1-type domain-containing protein</fullName>
    </recommendedName>
</protein>
<name>A0ABQ4R0F7_9HYPH</name>
<keyword evidence="1" id="KW-0238">DNA-binding</keyword>
<dbReference type="SUPFAM" id="SSF47413">
    <property type="entry name" value="lambda repressor-like DNA-binding domains"/>
    <property type="match status" value="1"/>
</dbReference>
<dbReference type="Gene3D" id="1.10.260.40">
    <property type="entry name" value="lambda repressor-like DNA-binding domains"/>
    <property type="match status" value="1"/>
</dbReference>
<dbReference type="PANTHER" id="PTHR46797:SF1">
    <property type="entry name" value="METHYLPHOSPHONATE SYNTHASE"/>
    <property type="match status" value="1"/>
</dbReference>
<dbReference type="InterPro" id="IPR011051">
    <property type="entry name" value="RmlC_Cupin_sf"/>
</dbReference>
<dbReference type="SUPFAM" id="SSF51182">
    <property type="entry name" value="RmlC-like cupins"/>
    <property type="match status" value="1"/>
</dbReference>
<dbReference type="RefSeq" id="WP_128562047.1">
    <property type="nucleotide sequence ID" value="NZ_BPQH01000010.1"/>
</dbReference>
<feature type="domain" description="HTH cro/C1-type" evidence="2">
    <location>
        <begin position="21"/>
        <end position="75"/>
    </location>
</feature>
<dbReference type="EMBL" id="BPQH01000010">
    <property type="protein sequence ID" value="GJD50585.1"/>
    <property type="molecule type" value="Genomic_DNA"/>
</dbReference>
<dbReference type="SMART" id="SM00530">
    <property type="entry name" value="HTH_XRE"/>
    <property type="match status" value="1"/>
</dbReference>
<dbReference type="PANTHER" id="PTHR46797">
    <property type="entry name" value="HTH-TYPE TRANSCRIPTIONAL REGULATOR"/>
    <property type="match status" value="1"/>
</dbReference>
<sequence>MLDELPEWLRADAGLSLAREVKAARKARGWTLAELSAAVRLDKGYLSKVERGLKVPSVATVLNLARALDVQVAQLFGKTVDASAIHLSRAEERATPADRQEGTGYRLEALTAGKGSAGLEGFLVYPPPDFTDEFRAEHDGEELLFVVGGSVEVKFADRVVALRAGDALQFPGRLPHQVRRTARTACVLIAVTRS</sequence>
<gene>
    <name evidence="3" type="ORF">OPKNFCMD_3328</name>
</gene>
<reference evidence="3" key="2">
    <citation type="submission" date="2021-08" db="EMBL/GenBank/DDBJ databases">
        <authorList>
            <person name="Tani A."/>
            <person name="Ola A."/>
            <person name="Ogura Y."/>
            <person name="Katsura K."/>
            <person name="Hayashi T."/>
        </authorList>
    </citation>
    <scope>NUCLEOTIDE SEQUENCE</scope>
    <source>
        <strain evidence="3">KCTC 52305</strain>
    </source>
</reference>
<proteinExistence type="predicted"/>
<dbReference type="CDD" id="cd00093">
    <property type="entry name" value="HTH_XRE"/>
    <property type="match status" value="1"/>
</dbReference>
<reference evidence="3" key="1">
    <citation type="journal article" date="2021" name="Front. Microbiol.">
        <title>Comprehensive Comparative Genomics and Phenotyping of Methylobacterium Species.</title>
        <authorList>
            <person name="Alessa O."/>
            <person name="Ogura Y."/>
            <person name="Fujitani Y."/>
            <person name="Takami H."/>
            <person name="Hayashi T."/>
            <person name="Sahin N."/>
            <person name="Tani A."/>
        </authorList>
    </citation>
    <scope>NUCLEOTIDE SEQUENCE</scope>
    <source>
        <strain evidence="3">KCTC 52305</strain>
    </source>
</reference>
<evidence type="ECO:0000313" key="4">
    <source>
        <dbReference type="Proteomes" id="UP001055167"/>
    </source>
</evidence>
<dbReference type="Gene3D" id="2.60.120.10">
    <property type="entry name" value="Jelly Rolls"/>
    <property type="match status" value="1"/>
</dbReference>
<dbReference type="Proteomes" id="UP001055167">
    <property type="component" value="Unassembled WGS sequence"/>
</dbReference>
<evidence type="ECO:0000259" key="2">
    <source>
        <dbReference type="PROSITE" id="PS50943"/>
    </source>
</evidence>
<keyword evidence="4" id="KW-1185">Reference proteome</keyword>
<organism evidence="3 4">
    <name type="scientific">Methylobacterium crusticola</name>
    <dbReference type="NCBI Taxonomy" id="1697972"/>
    <lineage>
        <taxon>Bacteria</taxon>
        <taxon>Pseudomonadati</taxon>
        <taxon>Pseudomonadota</taxon>
        <taxon>Alphaproteobacteria</taxon>
        <taxon>Hyphomicrobiales</taxon>
        <taxon>Methylobacteriaceae</taxon>
        <taxon>Methylobacterium</taxon>
    </lineage>
</organism>
<dbReference type="CDD" id="cd02209">
    <property type="entry name" value="cupin_XRE_C"/>
    <property type="match status" value="1"/>
</dbReference>
<dbReference type="InterPro" id="IPR013096">
    <property type="entry name" value="Cupin_2"/>
</dbReference>
<dbReference type="Pfam" id="PF07883">
    <property type="entry name" value="Cupin_2"/>
    <property type="match status" value="1"/>
</dbReference>
<dbReference type="Pfam" id="PF01381">
    <property type="entry name" value="HTH_3"/>
    <property type="match status" value="1"/>
</dbReference>
<dbReference type="PROSITE" id="PS50943">
    <property type="entry name" value="HTH_CROC1"/>
    <property type="match status" value="1"/>
</dbReference>
<accession>A0ABQ4R0F7</accession>
<dbReference type="InterPro" id="IPR001387">
    <property type="entry name" value="Cro/C1-type_HTH"/>
</dbReference>
<evidence type="ECO:0000313" key="3">
    <source>
        <dbReference type="EMBL" id="GJD50585.1"/>
    </source>
</evidence>